<gene>
    <name evidence="1" type="ORF">K503DRAFT_866377</name>
</gene>
<proteinExistence type="predicted"/>
<protein>
    <submittedName>
        <fullName evidence="1">Uncharacterized protein</fullName>
    </submittedName>
</protein>
<reference evidence="1 2" key="1">
    <citation type="submission" date="2016-06" db="EMBL/GenBank/DDBJ databases">
        <title>Comparative genomics of the ectomycorrhizal sister species Rhizopogon vinicolor and Rhizopogon vesiculosus (Basidiomycota: Boletales) reveals a divergence of the mating type B locus.</title>
        <authorList>
            <consortium name="DOE Joint Genome Institute"/>
            <person name="Mujic A.B."/>
            <person name="Kuo A."/>
            <person name="Tritt A."/>
            <person name="Lipzen A."/>
            <person name="Chen C."/>
            <person name="Johnson J."/>
            <person name="Sharma A."/>
            <person name="Barry K."/>
            <person name="Grigoriev I.V."/>
            <person name="Spatafora J.W."/>
        </authorList>
    </citation>
    <scope>NUCLEOTIDE SEQUENCE [LARGE SCALE GENOMIC DNA]</scope>
    <source>
        <strain evidence="1 2">AM-OR11-026</strain>
    </source>
</reference>
<organism evidence="1 2">
    <name type="scientific">Rhizopogon vinicolor AM-OR11-026</name>
    <dbReference type="NCBI Taxonomy" id="1314800"/>
    <lineage>
        <taxon>Eukaryota</taxon>
        <taxon>Fungi</taxon>
        <taxon>Dikarya</taxon>
        <taxon>Basidiomycota</taxon>
        <taxon>Agaricomycotina</taxon>
        <taxon>Agaricomycetes</taxon>
        <taxon>Agaricomycetidae</taxon>
        <taxon>Boletales</taxon>
        <taxon>Suillineae</taxon>
        <taxon>Rhizopogonaceae</taxon>
        <taxon>Rhizopogon</taxon>
    </lineage>
</organism>
<dbReference type="AlphaFoldDB" id="A0A1B7MZR0"/>
<keyword evidence="2" id="KW-1185">Reference proteome</keyword>
<evidence type="ECO:0000313" key="2">
    <source>
        <dbReference type="Proteomes" id="UP000092154"/>
    </source>
</evidence>
<dbReference type="Proteomes" id="UP000092154">
    <property type="component" value="Unassembled WGS sequence"/>
</dbReference>
<dbReference type="EMBL" id="KV448312">
    <property type="protein sequence ID" value="OAX38108.1"/>
    <property type="molecule type" value="Genomic_DNA"/>
</dbReference>
<accession>A0A1B7MZR0</accession>
<dbReference type="InParanoid" id="A0A1B7MZR0"/>
<name>A0A1B7MZR0_9AGAM</name>
<evidence type="ECO:0000313" key="1">
    <source>
        <dbReference type="EMBL" id="OAX38108.1"/>
    </source>
</evidence>
<dbReference type="OrthoDB" id="2933464at2759"/>
<sequence length="119" mass="13202">MSGVLGAFKIWSKVFMEKKGFQTIVNCMKDGKPGDRAWPKDKSKDKAIGMRIDLGDTFMEGGRTKRNLVLQANKDADHVSLKKKAQKDSHAKLAVVAIDIESPPTQDQLLQAFKSRIDG</sequence>